<dbReference type="GO" id="GO:0005666">
    <property type="term" value="C:RNA polymerase III complex"/>
    <property type="evidence" value="ECO:0007669"/>
    <property type="project" value="InterPro"/>
</dbReference>
<protein>
    <recommendedName>
        <fullName evidence="9">DNA-directed RNA polymerase III subunit RPC6</fullName>
    </recommendedName>
</protein>
<dbReference type="AlphaFoldDB" id="A0A7N0V890"/>
<keyword evidence="4" id="KW-0804">Transcription</keyword>
<dbReference type="InterPro" id="IPR007832">
    <property type="entry name" value="RNA_pol_Rpc34"/>
</dbReference>
<dbReference type="GO" id="GO:0005737">
    <property type="term" value="C:cytoplasm"/>
    <property type="evidence" value="ECO:0007669"/>
    <property type="project" value="UniProtKB-ARBA"/>
</dbReference>
<evidence type="ECO:0000256" key="1">
    <source>
        <dbReference type="ARBA" id="ARBA00004123"/>
    </source>
</evidence>
<dbReference type="InterPro" id="IPR036390">
    <property type="entry name" value="WH_DNA-bd_sf"/>
</dbReference>
<reference evidence="7" key="1">
    <citation type="submission" date="2021-01" db="UniProtKB">
        <authorList>
            <consortium name="EnsemblPlants"/>
        </authorList>
    </citation>
    <scope>IDENTIFICATION</scope>
</reference>
<dbReference type="PANTHER" id="PTHR12780">
    <property type="entry name" value="RNA POLYMERASE III DNA DIRECTED , 39KD SUBUNIT-RELATED"/>
    <property type="match status" value="1"/>
</dbReference>
<feature type="region of interest" description="Disordered" evidence="6">
    <location>
        <begin position="1"/>
        <end position="21"/>
    </location>
</feature>
<dbReference type="InterPro" id="IPR016049">
    <property type="entry name" value="RNA_pol_Rpc34-like"/>
</dbReference>
<comment type="subcellular location">
    <subcellularLocation>
        <location evidence="1">Nucleus</location>
    </subcellularLocation>
</comment>
<dbReference type="Pfam" id="PF05158">
    <property type="entry name" value="RNA_pol_Rpc34"/>
    <property type="match status" value="2"/>
</dbReference>
<evidence type="ECO:0000256" key="3">
    <source>
        <dbReference type="ARBA" id="ARBA00022478"/>
    </source>
</evidence>
<evidence type="ECO:0000256" key="6">
    <source>
        <dbReference type="SAM" id="MobiDB-lite"/>
    </source>
</evidence>
<name>A0A7N0V890_KALFE</name>
<dbReference type="InterPro" id="IPR036388">
    <property type="entry name" value="WH-like_DNA-bd_sf"/>
</dbReference>
<dbReference type="FunFam" id="1.10.10.10:FF:000116">
    <property type="entry name" value="DNA-directed RNA polymerase III subunit RPC6"/>
    <property type="match status" value="1"/>
</dbReference>
<sequence>MSSATAKRKRPEPKSSTPPLTSQENVIYQLIKSRREEGIWSKDIKQETDIAEAVVNKCLKVLIVKKLVKEVPNYQNKGKKTYMAVEFQPSEALTGGFWYENGKPDEESIEPISKLCTGVLHNMGVGTVEDIANAVRNTRALNFDCPTMRILQLVKALVLKGQLLEMRSTGYGEFSSIPVGAVCYKCVTKSALPKTGAFASIPCGLCPHISICTPDGLVSPSNCTYFDKWLDF</sequence>
<dbReference type="GO" id="GO:0006383">
    <property type="term" value="P:transcription by RNA polymerase III"/>
    <property type="evidence" value="ECO:0007669"/>
    <property type="project" value="InterPro"/>
</dbReference>
<organism evidence="7 8">
    <name type="scientific">Kalanchoe fedtschenkoi</name>
    <name type="common">Lavender scallops</name>
    <name type="synonym">South American air plant</name>
    <dbReference type="NCBI Taxonomy" id="63787"/>
    <lineage>
        <taxon>Eukaryota</taxon>
        <taxon>Viridiplantae</taxon>
        <taxon>Streptophyta</taxon>
        <taxon>Embryophyta</taxon>
        <taxon>Tracheophyta</taxon>
        <taxon>Spermatophyta</taxon>
        <taxon>Magnoliopsida</taxon>
        <taxon>eudicotyledons</taxon>
        <taxon>Gunneridae</taxon>
        <taxon>Pentapetalae</taxon>
        <taxon>Saxifragales</taxon>
        <taxon>Crassulaceae</taxon>
        <taxon>Kalanchoe</taxon>
    </lineage>
</organism>
<dbReference type="Gene3D" id="1.10.10.10">
    <property type="entry name" value="Winged helix-like DNA-binding domain superfamily/Winged helix DNA-binding domain"/>
    <property type="match status" value="1"/>
</dbReference>
<dbReference type="GO" id="GO:0005654">
    <property type="term" value="C:nucleoplasm"/>
    <property type="evidence" value="ECO:0007669"/>
    <property type="project" value="UniProtKB-ARBA"/>
</dbReference>
<evidence type="ECO:0000313" key="8">
    <source>
        <dbReference type="Proteomes" id="UP000594263"/>
    </source>
</evidence>
<keyword evidence="8" id="KW-1185">Reference proteome</keyword>
<dbReference type="Proteomes" id="UP000594263">
    <property type="component" value="Unplaced"/>
</dbReference>
<accession>A0A7N0V890</accession>
<dbReference type="OMA" id="FSCDIFN"/>
<dbReference type="EnsemblPlants" id="Kaladp0102s0123.1.v1.1">
    <property type="protein sequence ID" value="Kaladp0102s0123.1.v1.1.CDS.1"/>
    <property type="gene ID" value="Kaladp0102s0123.v1.1"/>
</dbReference>
<evidence type="ECO:0008006" key="9">
    <source>
        <dbReference type="Google" id="ProtNLM"/>
    </source>
</evidence>
<evidence type="ECO:0000313" key="7">
    <source>
        <dbReference type="EnsemblPlants" id="Kaladp0102s0123.1.v1.1.CDS.1"/>
    </source>
</evidence>
<comment type="similarity">
    <text evidence="2">Belongs to the eukaryotic RPC34/RPC39 RNA polymerase subunit family.</text>
</comment>
<keyword evidence="3" id="KW-0240">DNA-directed RNA polymerase</keyword>
<evidence type="ECO:0000256" key="4">
    <source>
        <dbReference type="ARBA" id="ARBA00023163"/>
    </source>
</evidence>
<dbReference type="Gramene" id="Kaladp0102s0123.1.v1.1">
    <property type="protein sequence ID" value="Kaladp0102s0123.1.v1.1.CDS.1"/>
    <property type="gene ID" value="Kaladp0102s0123.v1.1"/>
</dbReference>
<dbReference type="SUPFAM" id="SSF46785">
    <property type="entry name" value="Winged helix' DNA-binding domain"/>
    <property type="match status" value="1"/>
</dbReference>
<proteinExistence type="inferred from homology"/>
<evidence type="ECO:0000256" key="2">
    <source>
        <dbReference type="ARBA" id="ARBA00011038"/>
    </source>
</evidence>
<feature type="compositionally biased region" description="Basic residues" evidence="6">
    <location>
        <begin position="1"/>
        <end position="11"/>
    </location>
</feature>
<evidence type="ECO:0000256" key="5">
    <source>
        <dbReference type="ARBA" id="ARBA00023242"/>
    </source>
</evidence>
<keyword evidence="5" id="KW-0539">Nucleus</keyword>